<evidence type="ECO:0000313" key="2">
    <source>
        <dbReference type="Proteomes" id="UP001152622"/>
    </source>
</evidence>
<proteinExistence type="predicted"/>
<evidence type="ECO:0000313" key="1">
    <source>
        <dbReference type="EMBL" id="KAJ8335801.1"/>
    </source>
</evidence>
<keyword evidence="2" id="KW-1185">Reference proteome</keyword>
<sequence length="83" mass="9289">MLYDTVQRETNGSVIHLHNFPKQVPVFDDFSVLQGRNHAEAAAHPSTRQRGFGACCTVFCCRVERVTSTLEQLPGSRGKWGEI</sequence>
<comment type="caution">
    <text evidence="1">The sequence shown here is derived from an EMBL/GenBank/DDBJ whole genome shotgun (WGS) entry which is preliminary data.</text>
</comment>
<organism evidence="1 2">
    <name type="scientific">Synaphobranchus kaupii</name>
    <name type="common">Kaup's arrowtooth eel</name>
    <dbReference type="NCBI Taxonomy" id="118154"/>
    <lineage>
        <taxon>Eukaryota</taxon>
        <taxon>Metazoa</taxon>
        <taxon>Chordata</taxon>
        <taxon>Craniata</taxon>
        <taxon>Vertebrata</taxon>
        <taxon>Euteleostomi</taxon>
        <taxon>Actinopterygii</taxon>
        <taxon>Neopterygii</taxon>
        <taxon>Teleostei</taxon>
        <taxon>Anguilliformes</taxon>
        <taxon>Synaphobranchidae</taxon>
        <taxon>Synaphobranchus</taxon>
    </lineage>
</organism>
<reference evidence="1" key="1">
    <citation type="journal article" date="2023" name="Science">
        <title>Genome structures resolve the early diversification of teleost fishes.</title>
        <authorList>
            <person name="Parey E."/>
            <person name="Louis A."/>
            <person name="Montfort J."/>
            <person name="Bouchez O."/>
            <person name="Roques C."/>
            <person name="Iampietro C."/>
            <person name="Lluch J."/>
            <person name="Castinel A."/>
            <person name="Donnadieu C."/>
            <person name="Desvignes T."/>
            <person name="Floi Bucao C."/>
            <person name="Jouanno E."/>
            <person name="Wen M."/>
            <person name="Mejri S."/>
            <person name="Dirks R."/>
            <person name="Jansen H."/>
            <person name="Henkel C."/>
            <person name="Chen W.J."/>
            <person name="Zahm M."/>
            <person name="Cabau C."/>
            <person name="Klopp C."/>
            <person name="Thompson A.W."/>
            <person name="Robinson-Rechavi M."/>
            <person name="Braasch I."/>
            <person name="Lecointre G."/>
            <person name="Bobe J."/>
            <person name="Postlethwait J.H."/>
            <person name="Berthelot C."/>
            <person name="Roest Crollius H."/>
            <person name="Guiguen Y."/>
        </authorList>
    </citation>
    <scope>NUCLEOTIDE SEQUENCE</scope>
    <source>
        <strain evidence="1">WJC10195</strain>
    </source>
</reference>
<name>A0A9Q1EBM9_SYNKA</name>
<dbReference type="EMBL" id="JAINUF010000020">
    <property type="protein sequence ID" value="KAJ8335801.1"/>
    <property type="molecule type" value="Genomic_DNA"/>
</dbReference>
<dbReference type="AlphaFoldDB" id="A0A9Q1EBM9"/>
<accession>A0A9Q1EBM9</accession>
<protein>
    <submittedName>
        <fullName evidence="1">Uncharacterized protein</fullName>
    </submittedName>
</protein>
<gene>
    <name evidence="1" type="ORF">SKAU_G00391430</name>
</gene>
<dbReference type="Proteomes" id="UP001152622">
    <property type="component" value="Chromosome 20"/>
</dbReference>